<dbReference type="RefSeq" id="WP_243799001.1">
    <property type="nucleotide sequence ID" value="NZ_JALHAT010000010.1"/>
</dbReference>
<evidence type="ECO:0000256" key="1">
    <source>
        <dbReference type="SAM" id="Phobius"/>
    </source>
</evidence>
<evidence type="ECO:0000313" key="3">
    <source>
        <dbReference type="Proteomes" id="UP001162802"/>
    </source>
</evidence>
<feature type="transmembrane region" description="Helical" evidence="1">
    <location>
        <begin position="7"/>
        <end position="32"/>
    </location>
</feature>
<comment type="caution">
    <text evidence="2">The sequence shown here is derived from an EMBL/GenBank/DDBJ whole genome shotgun (WGS) entry which is preliminary data.</text>
</comment>
<keyword evidence="1" id="KW-0472">Membrane</keyword>
<feature type="transmembrane region" description="Helical" evidence="1">
    <location>
        <begin position="44"/>
        <end position="62"/>
    </location>
</feature>
<keyword evidence="3" id="KW-1185">Reference proteome</keyword>
<organism evidence="2 3">
    <name type="scientific">Novosphingobium mangrovi</name>
    <name type="common">ex Hu et al. 2023</name>
    <dbReference type="NCBI Taxonomy" id="2930094"/>
    <lineage>
        <taxon>Bacteria</taxon>
        <taxon>Pseudomonadati</taxon>
        <taxon>Pseudomonadota</taxon>
        <taxon>Alphaproteobacteria</taxon>
        <taxon>Sphingomonadales</taxon>
        <taxon>Sphingomonadaceae</taxon>
        <taxon>Novosphingobium</taxon>
    </lineage>
</organism>
<dbReference type="EMBL" id="JALHAT010000010">
    <property type="protein sequence ID" value="MCJ1960655.1"/>
    <property type="molecule type" value="Genomic_DNA"/>
</dbReference>
<name>A0ABT0ABT1_9SPHN</name>
<evidence type="ECO:0000313" key="2">
    <source>
        <dbReference type="EMBL" id="MCJ1960655.1"/>
    </source>
</evidence>
<gene>
    <name evidence="2" type="ORF">MTR65_08190</name>
</gene>
<reference evidence="2" key="1">
    <citation type="submission" date="2022-03" db="EMBL/GenBank/DDBJ databases">
        <title>Identification of a novel bacterium isolated from mangrove sediments.</title>
        <authorList>
            <person name="Pan X."/>
        </authorList>
    </citation>
    <scope>NUCLEOTIDE SEQUENCE</scope>
    <source>
        <strain evidence="2">B2637</strain>
    </source>
</reference>
<protein>
    <submittedName>
        <fullName evidence="2">Uncharacterized protein</fullName>
    </submittedName>
</protein>
<sequence length="72" mass="7917">MPSKLAAGAFVLLALLFTFVILFAILVIVGFAGFDALFRRPLEFLIVLLLAGSPVPVWSWSARRARRAWAKG</sequence>
<keyword evidence="1" id="KW-1133">Transmembrane helix</keyword>
<proteinExistence type="predicted"/>
<accession>A0ABT0ABT1</accession>
<dbReference type="Proteomes" id="UP001162802">
    <property type="component" value="Unassembled WGS sequence"/>
</dbReference>
<keyword evidence="1" id="KW-0812">Transmembrane</keyword>